<evidence type="ECO:0000256" key="1">
    <source>
        <dbReference type="ARBA" id="ARBA00009437"/>
    </source>
</evidence>
<dbReference type="AlphaFoldDB" id="A0A368LH09"/>
<dbReference type="PRINTS" id="PR00039">
    <property type="entry name" value="HTHLYSR"/>
</dbReference>
<evidence type="ECO:0000313" key="7">
    <source>
        <dbReference type="Proteomes" id="UP000252479"/>
    </source>
</evidence>
<evidence type="ECO:0000313" key="6">
    <source>
        <dbReference type="EMBL" id="RCS69905.1"/>
    </source>
</evidence>
<accession>A0A368LH09</accession>
<dbReference type="SUPFAM" id="SSF53850">
    <property type="entry name" value="Periplasmic binding protein-like II"/>
    <property type="match status" value="1"/>
</dbReference>
<comment type="caution">
    <text evidence="6">The sequence shown here is derived from an EMBL/GenBank/DDBJ whole genome shotgun (WGS) entry which is preliminary data.</text>
</comment>
<dbReference type="InterPro" id="IPR036388">
    <property type="entry name" value="WH-like_DNA-bd_sf"/>
</dbReference>
<dbReference type="OrthoDB" id="6621790at2"/>
<gene>
    <name evidence="6" type="ORF">CIK83_10470</name>
</gene>
<comment type="similarity">
    <text evidence="1">Belongs to the LysR transcriptional regulatory family.</text>
</comment>
<dbReference type="PANTHER" id="PTHR30118">
    <property type="entry name" value="HTH-TYPE TRANSCRIPTIONAL REGULATOR LEUO-RELATED"/>
    <property type="match status" value="1"/>
</dbReference>
<dbReference type="InterPro" id="IPR005119">
    <property type="entry name" value="LysR_subst-bd"/>
</dbReference>
<keyword evidence="2" id="KW-0805">Transcription regulation</keyword>
<dbReference type="Proteomes" id="UP000252479">
    <property type="component" value="Unassembled WGS sequence"/>
</dbReference>
<dbReference type="InterPro" id="IPR050389">
    <property type="entry name" value="LysR-type_TF"/>
</dbReference>
<protein>
    <submittedName>
        <fullName evidence="6">LysR family transcriptional regulator</fullName>
    </submittedName>
</protein>
<name>A0A368LH09_9VIBR</name>
<dbReference type="RefSeq" id="WP_086960348.1">
    <property type="nucleotide sequence ID" value="NZ_AP018681.1"/>
</dbReference>
<dbReference type="GO" id="GO:0003700">
    <property type="term" value="F:DNA-binding transcription factor activity"/>
    <property type="evidence" value="ECO:0007669"/>
    <property type="project" value="InterPro"/>
</dbReference>
<dbReference type="GO" id="GO:0003677">
    <property type="term" value="F:DNA binding"/>
    <property type="evidence" value="ECO:0007669"/>
    <property type="project" value="UniProtKB-KW"/>
</dbReference>
<keyword evidence="7" id="KW-1185">Reference proteome</keyword>
<proteinExistence type="inferred from homology"/>
<evidence type="ECO:0000256" key="4">
    <source>
        <dbReference type="ARBA" id="ARBA00023163"/>
    </source>
</evidence>
<dbReference type="PANTHER" id="PTHR30118:SF15">
    <property type="entry name" value="TRANSCRIPTIONAL REGULATORY PROTEIN"/>
    <property type="match status" value="1"/>
</dbReference>
<dbReference type="Gene3D" id="1.10.10.10">
    <property type="entry name" value="Winged helix-like DNA-binding domain superfamily/Winged helix DNA-binding domain"/>
    <property type="match status" value="1"/>
</dbReference>
<evidence type="ECO:0000259" key="5">
    <source>
        <dbReference type="PROSITE" id="PS50931"/>
    </source>
</evidence>
<keyword evidence="3" id="KW-0238">DNA-binding</keyword>
<keyword evidence="4" id="KW-0804">Transcription</keyword>
<dbReference type="Gene3D" id="3.40.190.10">
    <property type="entry name" value="Periplasmic binding protein-like II"/>
    <property type="match status" value="2"/>
</dbReference>
<dbReference type="Pfam" id="PF00126">
    <property type="entry name" value="HTH_1"/>
    <property type="match status" value="1"/>
</dbReference>
<dbReference type="Pfam" id="PF03466">
    <property type="entry name" value="LysR_substrate"/>
    <property type="match status" value="1"/>
</dbReference>
<dbReference type="SUPFAM" id="SSF46785">
    <property type="entry name" value="Winged helix' DNA-binding domain"/>
    <property type="match status" value="1"/>
</dbReference>
<dbReference type="EMBL" id="QPGL01000002">
    <property type="protein sequence ID" value="RCS69905.1"/>
    <property type="molecule type" value="Genomic_DNA"/>
</dbReference>
<feature type="domain" description="HTH lysR-type" evidence="5">
    <location>
        <begin position="18"/>
        <end position="75"/>
    </location>
</feature>
<sequence length="316" mass="35325">MKLILYNTDMNSINLAKVDLNLLKVFLALCQEHNVTRAAEKLCVTQSAVSSSLKRLRHLYQDPLFQRTQNGMVPTTRALLLRPLIQDALTKVEQSLSDTVALDVRQQARTVTIGLSDDFEVAFGRELIESIRQEAPNFRIVFKQTNSIVVEKALKEHDIDLAITGGGINDPRIKHLSLGRSGYLCIYDKRHRSDDSEILLEEFIAREHILISYTGITGSVDDCLEEIGLSRKITVASTHFSAIPFLLADTDAIATIPDFAARKIAKQGCFAVSSCPVAMQEFAINIGWHYDANRDSALMLVRDLIATLIRTKLRIT</sequence>
<dbReference type="InterPro" id="IPR000847">
    <property type="entry name" value="LysR_HTH_N"/>
</dbReference>
<evidence type="ECO:0000256" key="2">
    <source>
        <dbReference type="ARBA" id="ARBA00023015"/>
    </source>
</evidence>
<organism evidence="6 7">
    <name type="scientific">Vibrio casei</name>
    <dbReference type="NCBI Taxonomy" id="673372"/>
    <lineage>
        <taxon>Bacteria</taxon>
        <taxon>Pseudomonadati</taxon>
        <taxon>Pseudomonadota</taxon>
        <taxon>Gammaproteobacteria</taxon>
        <taxon>Vibrionales</taxon>
        <taxon>Vibrionaceae</taxon>
        <taxon>Vibrio</taxon>
    </lineage>
</organism>
<reference evidence="6 7" key="1">
    <citation type="journal article" date="2017" name="Elife">
        <title>Extensive horizontal gene transfer in cheese-associated bacteria.</title>
        <authorList>
            <person name="Bonham K.S."/>
            <person name="Wolfe B.E."/>
            <person name="Dutton R.J."/>
        </authorList>
    </citation>
    <scope>NUCLEOTIDE SEQUENCE [LARGE SCALE GENOMIC DNA]</scope>
    <source>
        <strain evidence="6 7">JB196</strain>
    </source>
</reference>
<dbReference type="PROSITE" id="PS50931">
    <property type="entry name" value="HTH_LYSR"/>
    <property type="match status" value="1"/>
</dbReference>
<dbReference type="InterPro" id="IPR036390">
    <property type="entry name" value="WH_DNA-bd_sf"/>
</dbReference>
<evidence type="ECO:0000256" key="3">
    <source>
        <dbReference type="ARBA" id="ARBA00023125"/>
    </source>
</evidence>